<reference evidence="1 2" key="1">
    <citation type="submission" date="2015-08" db="EMBL/GenBank/DDBJ databases">
        <title>Complete genome sequence of Rufibacter tibetensis strain 1351t, a radiation-resistant bacterium from tibet plateau.</title>
        <authorList>
            <person name="Dai J."/>
        </authorList>
    </citation>
    <scope>NUCLEOTIDE SEQUENCE [LARGE SCALE GENOMIC DNA]</scope>
    <source>
        <strain evidence="1 2">1351</strain>
    </source>
</reference>
<dbReference type="OrthoDB" id="852227at2"/>
<protein>
    <recommendedName>
        <fullName evidence="3">STAS/SEC14 domain-containing protein</fullName>
    </recommendedName>
</protein>
<sequence length="140" mass="16342">MNNKWEVCSAHSNISLEYVSEQDWFYVKWSGHIHPDDVVAAATKFLELQQEKRCPKLLNDKSEVTGEWEEANDWLEYEWMPQVEKLGLQYLALVLSRDMHDLSTAQNLQRRVSNLCQVGLFNDVPSAQEWLSSFAVPKQR</sequence>
<dbReference type="RefSeq" id="WP_062542318.1">
    <property type="nucleotide sequence ID" value="NZ_CP012643.1"/>
</dbReference>
<evidence type="ECO:0000313" key="2">
    <source>
        <dbReference type="Proteomes" id="UP000061382"/>
    </source>
</evidence>
<dbReference type="AlphaFoldDB" id="A0A0P0CM70"/>
<dbReference type="PATRIC" id="fig|512763.3.peg.480"/>
<gene>
    <name evidence="1" type="ORF">DC20_02130</name>
</gene>
<evidence type="ECO:0000313" key="1">
    <source>
        <dbReference type="EMBL" id="ALI97993.1"/>
    </source>
</evidence>
<evidence type="ECO:0008006" key="3">
    <source>
        <dbReference type="Google" id="ProtNLM"/>
    </source>
</evidence>
<proteinExistence type="predicted"/>
<name>A0A0P0CM70_9BACT</name>
<dbReference type="STRING" id="512763.DC20_02130"/>
<dbReference type="Proteomes" id="UP000061382">
    <property type="component" value="Chromosome"/>
</dbReference>
<organism evidence="1 2">
    <name type="scientific">Rufibacter tibetensis</name>
    <dbReference type="NCBI Taxonomy" id="512763"/>
    <lineage>
        <taxon>Bacteria</taxon>
        <taxon>Pseudomonadati</taxon>
        <taxon>Bacteroidota</taxon>
        <taxon>Cytophagia</taxon>
        <taxon>Cytophagales</taxon>
        <taxon>Hymenobacteraceae</taxon>
        <taxon>Rufibacter</taxon>
    </lineage>
</organism>
<keyword evidence="2" id="KW-1185">Reference proteome</keyword>
<accession>A0A0P0CM70</accession>
<dbReference type="KEGG" id="rti:DC20_02130"/>
<dbReference type="EMBL" id="CP012643">
    <property type="protein sequence ID" value="ALI97993.1"/>
    <property type="molecule type" value="Genomic_DNA"/>
</dbReference>